<feature type="transmembrane region" description="Helical" evidence="1">
    <location>
        <begin position="12"/>
        <end position="36"/>
    </location>
</feature>
<dbReference type="EMBL" id="JAMXQU010000008">
    <property type="protein sequence ID" value="MCO6160571.1"/>
    <property type="molecule type" value="Genomic_DNA"/>
</dbReference>
<gene>
    <name evidence="2" type="ORF">NF685_11075</name>
</gene>
<evidence type="ECO:0000256" key="1">
    <source>
        <dbReference type="SAM" id="Phobius"/>
    </source>
</evidence>
<protein>
    <submittedName>
        <fullName evidence="2">Prepilin-type N-terminal cleavage/methylation domain-containing protein</fullName>
    </submittedName>
</protein>
<dbReference type="Pfam" id="PF07963">
    <property type="entry name" value="N_methyl"/>
    <property type="match status" value="1"/>
</dbReference>
<dbReference type="InterPro" id="IPR045584">
    <property type="entry name" value="Pilin-like"/>
</dbReference>
<keyword evidence="1" id="KW-1133">Transmembrane helix</keyword>
<dbReference type="NCBIfam" id="TIGR02532">
    <property type="entry name" value="IV_pilin_GFxxxE"/>
    <property type="match status" value="1"/>
</dbReference>
<sequence>MLRPAGPSTADNAAGFTLLEMLVVLVIMGVIGAIAIGHGPLHPARLELRQGVRQIASSLREAHARALYTGQVQSVVFSPATGLYRVDGAPPRALPPLSIRPITVSTYRFYPDGSASGPVLHLSRGASQATLGVNWLTGAVESAGG</sequence>
<organism evidence="2 3">
    <name type="scientific">Asaia lannensis NBRC 102526</name>
    <dbReference type="NCBI Taxonomy" id="1307926"/>
    <lineage>
        <taxon>Bacteria</taxon>
        <taxon>Pseudomonadati</taxon>
        <taxon>Pseudomonadota</taxon>
        <taxon>Alphaproteobacteria</taxon>
        <taxon>Acetobacterales</taxon>
        <taxon>Acetobacteraceae</taxon>
        <taxon>Asaia</taxon>
    </lineage>
</organism>
<dbReference type="Proteomes" id="UP001523401">
    <property type="component" value="Unassembled WGS sequence"/>
</dbReference>
<evidence type="ECO:0000313" key="2">
    <source>
        <dbReference type="EMBL" id="MCO6160571.1"/>
    </source>
</evidence>
<proteinExistence type="predicted"/>
<dbReference type="RefSeq" id="WP_252849638.1">
    <property type="nucleotide sequence ID" value="NZ_BAPW01000004.1"/>
</dbReference>
<reference evidence="2 3" key="1">
    <citation type="submission" date="2022-06" db="EMBL/GenBank/DDBJ databases">
        <title>Whole-genome of Asaia lannensis strain LMG 27011T.</title>
        <authorList>
            <person name="Sombolestani A."/>
        </authorList>
    </citation>
    <scope>NUCLEOTIDE SEQUENCE [LARGE SCALE GENOMIC DNA]</scope>
    <source>
        <strain evidence="2 3">NBRC 102526</strain>
    </source>
</reference>
<keyword evidence="3" id="KW-1185">Reference proteome</keyword>
<dbReference type="SUPFAM" id="SSF54523">
    <property type="entry name" value="Pili subunits"/>
    <property type="match status" value="1"/>
</dbReference>
<comment type="caution">
    <text evidence="2">The sequence shown here is derived from an EMBL/GenBank/DDBJ whole genome shotgun (WGS) entry which is preliminary data.</text>
</comment>
<dbReference type="InterPro" id="IPR012902">
    <property type="entry name" value="N_methyl_site"/>
</dbReference>
<accession>A0ABT1CI71</accession>
<keyword evidence="1" id="KW-0812">Transmembrane</keyword>
<keyword evidence="1" id="KW-0472">Membrane</keyword>
<name>A0ABT1CI71_9PROT</name>
<evidence type="ECO:0000313" key="3">
    <source>
        <dbReference type="Proteomes" id="UP001523401"/>
    </source>
</evidence>
<dbReference type="PROSITE" id="PS00409">
    <property type="entry name" value="PROKAR_NTER_METHYL"/>
    <property type="match status" value="1"/>
</dbReference>